<dbReference type="InterPro" id="IPR000182">
    <property type="entry name" value="GNAT_dom"/>
</dbReference>
<dbReference type="PROSITE" id="PS51186">
    <property type="entry name" value="GNAT"/>
    <property type="match status" value="1"/>
</dbReference>
<keyword evidence="1" id="KW-0808">Transferase</keyword>
<name>A0ABV2D0H6_9SPHN</name>
<keyword evidence="2" id="KW-0012">Acyltransferase</keyword>
<proteinExistence type="inferred from homology"/>
<dbReference type="PANTHER" id="PTHR43792:SF8">
    <property type="entry name" value="[RIBOSOMAL PROTEIN US5]-ALANINE N-ACETYLTRANSFERASE"/>
    <property type="match status" value="1"/>
</dbReference>
<dbReference type="RefSeq" id="WP_353983833.1">
    <property type="nucleotide sequence ID" value="NZ_JBEWLY010000013.1"/>
</dbReference>
<dbReference type="Proteomes" id="UP001548713">
    <property type="component" value="Unassembled WGS sequence"/>
</dbReference>
<evidence type="ECO:0000256" key="1">
    <source>
        <dbReference type="ARBA" id="ARBA00022679"/>
    </source>
</evidence>
<feature type="domain" description="N-acetyltransferase" evidence="4">
    <location>
        <begin position="8"/>
        <end position="169"/>
    </location>
</feature>
<dbReference type="Gene3D" id="3.40.630.30">
    <property type="match status" value="1"/>
</dbReference>
<evidence type="ECO:0000313" key="6">
    <source>
        <dbReference type="Proteomes" id="UP001548713"/>
    </source>
</evidence>
<dbReference type="InterPro" id="IPR016181">
    <property type="entry name" value="Acyl_CoA_acyltransferase"/>
</dbReference>
<sequence length="189" mass="20867">MFIRTERLFLRPAWPEDWQELYAAIADERIVRNFARMPWPYTPEAARATVARPQDRRHPCFLVTLPNARGSRVIGGTGLAAEDGETQFGFWIAPDSWGCGFASEAASAVLRLARTLGHRQIAARPFANDAASARVLEKAGFRQTDRVVERHSLARGGAFPAREYAIEFESASDCDGDAGVACQPDMRAA</sequence>
<dbReference type="PANTHER" id="PTHR43792">
    <property type="entry name" value="GNAT FAMILY, PUTATIVE (AFU_ORTHOLOGUE AFUA_3G00765)-RELATED-RELATED"/>
    <property type="match status" value="1"/>
</dbReference>
<evidence type="ECO:0000313" key="5">
    <source>
        <dbReference type="EMBL" id="MET1755366.1"/>
    </source>
</evidence>
<organism evidence="5 6">
    <name type="scientific">Novosphingobium kalidii</name>
    <dbReference type="NCBI Taxonomy" id="3230299"/>
    <lineage>
        <taxon>Bacteria</taxon>
        <taxon>Pseudomonadati</taxon>
        <taxon>Pseudomonadota</taxon>
        <taxon>Alphaproteobacteria</taxon>
        <taxon>Sphingomonadales</taxon>
        <taxon>Sphingomonadaceae</taxon>
        <taxon>Novosphingobium</taxon>
    </lineage>
</organism>
<reference evidence="5 6" key="1">
    <citation type="submission" date="2024-07" db="EMBL/GenBank/DDBJ databases">
        <title>Novosphingobium kalidii RD2P27.</title>
        <authorList>
            <person name="Sun J.-Q."/>
        </authorList>
    </citation>
    <scope>NUCLEOTIDE SEQUENCE [LARGE SCALE GENOMIC DNA]</scope>
    <source>
        <strain evidence="5 6">RD2P27</strain>
    </source>
</reference>
<comment type="similarity">
    <text evidence="3">Belongs to the acetyltransferase family. RimJ subfamily.</text>
</comment>
<comment type="caution">
    <text evidence="5">The sequence shown here is derived from an EMBL/GenBank/DDBJ whole genome shotgun (WGS) entry which is preliminary data.</text>
</comment>
<evidence type="ECO:0000256" key="2">
    <source>
        <dbReference type="ARBA" id="ARBA00023315"/>
    </source>
</evidence>
<dbReference type="InterPro" id="IPR051531">
    <property type="entry name" value="N-acetyltransferase"/>
</dbReference>
<evidence type="ECO:0000259" key="4">
    <source>
        <dbReference type="PROSITE" id="PS51186"/>
    </source>
</evidence>
<protein>
    <submittedName>
        <fullName evidence="5">GNAT family N-acetyltransferase</fullName>
    </submittedName>
</protein>
<dbReference type="Pfam" id="PF13302">
    <property type="entry name" value="Acetyltransf_3"/>
    <property type="match status" value="1"/>
</dbReference>
<dbReference type="SUPFAM" id="SSF55729">
    <property type="entry name" value="Acyl-CoA N-acyltransferases (Nat)"/>
    <property type="match status" value="1"/>
</dbReference>
<accession>A0ABV2D0H6</accession>
<evidence type="ECO:0000256" key="3">
    <source>
        <dbReference type="ARBA" id="ARBA00038502"/>
    </source>
</evidence>
<keyword evidence="6" id="KW-1185">Reference proteome</keyword>
<dbReference type="EMBL" id="JBEWLY010000013">
    <property type="protein sequence ID" value="MET1755366.1"/>
    <property type="molecule type" value="Genomic_DNA"/>
</dbReference>
<gene>
    <name evidence="5" type="ORF">ABVV53_07825</name>
</gene>